<dbReference type="EMBL" id="CP012342">
    <property type="protein sequence ID" value="AKV59146.1"/>
    <property type="molecule type" value="Genomic_DNA"/>
</dbReference>
<evidence type="ECO:0000313" key="1">
    <source>
        <dbReference type="EMBL" id="AKV59146.1"/>
    </source>
</evidence>
<organism evidence="1 2">
    <name type="scientific">Corynebacterium riegelii</name>
    <dbReference type="NCBI Taxonomy" id="156976"/>
    <lineage>
        <taxon>Bacteria</taxon>
        <taxon>Bacillati</taxon>
        <taxon>Actinomycetota</taxon>
        <taxon>Actinomycetes</taxon>
        <taxon>Mycobacteriales</taxon>
        <taxon>Corynebacteriaceae</taxon>
        <taxon>Corynebacterium</taxon>
    </lineage>
</organism>
<keyword evidence="2" id="KW-1185">Reference proteome</keyword>
<dbReference type="STRING" id="156976.AK829_08200"/>
<sequence length="206" mass="22438">MAAPVAVALMVGASMQPYFSIVRPWTWSDEELVSAGGEGSFAFPIADVEGAMYQAQVSVLEFQELNPKQQDVLEVHAPEGFSPWLVLTEWSAPQESVLAGCRMWVTASDGREYQLVDRAFVEPVIQQDLSTANGCTLPGQGGPLVGDGEIVEGFGDPRPDTWRKLTPIAMPDGVQPLKLHVGWEEPHYVTLVLPEPEPFGEFADGK</sequence>
<accession>A0A0K1RD82</accession>
<gene>
    <name evidence="1" type="ORF">AK829_08200</name>
</gene>
<dbReference type="Proteomes" id="UP000060016">
    <property type="component" value="Chromosome"/>
</dbReference>
<protein>
    <submittedName>
        <fullName evidence="1">Uncharacterized protein</fullName>
    </submittedName>
</protein>
<evidence type="ECO:0000313" key="2">
    <source>
        <dbReference type="Proteomes" id="UP000060016"/>
    </source>
</evidence>
<dbReference type="KEGG" id="crie:AK829_08200"/>
<reference evidence="1 2" key="1">
    <citation type="submission" date="2015-08" db="EMBL/GenBank/DDBJ databases">
        <authorList>
            <person name="Babu N.S."/>
            <person name="Beckwith C.J."/>
            <person name="Beseler K.G."/>
            <person name="Brison A."/>
            <person name="Carone J.V."/>
            <person name="Caskin T.P."/>
            <person name="Diamond M."/>
            <person name="Durham M.E."/>
            <person name="Foxe J.M."/>
            <person name="Go M."/>
            <person name="Henderson B.A."/>
            <person name="Jones I.B."/>
            <person name="McGettigan J.A."/>
            <person name="Micheletti S.J."/>
            <person name="Nasrallah M.E."/>
            <person name="Ortiz D."/>
            <person name="Piller C.R."/>
            <person name="Privatt S.R."/>
            <person name="Schneider S.L."/>
            <person name="Sharp S."/>
            <person name="Smith T.C."/>
            <person name="Stanton J.D."/>
            <person name="Ullery H.E."/>
            <person name="Wilson R.J."/>
            <person name="Serrano M.G."/>
            <person name="Buck G."/>
            <person name="Lee V."/>
            <person name="Wang Y."/>
            <person name="Carvalho R."/>
            <person name="Voegtly L."/>
            <person name="Shi R."/>
            <person name="Duckworth R."/>
            <person name="Johnson A."/>
            <person name="Loviza R."/>
            <person name="Walstead R."/>
            <person name="Shah Z."/>
            <person name="Kiflezghi M."/>
            <person name="Wade K."/>
            <person name="Ball S.L."/>
            <person name="Bradley K.W."/>
            <person name="Asai D.J."/>
            <person name="Bowman C.A."/>
            <person name="Russell D.A."/>
            <person name="Pope W.H."/>
            <person name="Jacobs-Sera D."/>
            <person name="Hendrix R.W."/>
            <person name="Hatfull G.F."/>
        </authorList>
    </citation>
    <scope>NUCLEOTIDE SEQUENCE [LARGE SCALE GENOMIC DNA]</scope>
    <source>
        <strain evidence="1 2">PUDD_83A45</strain>
    </source>
</reference>
<dbReference type="AlphaFoldDB" id="A0A0K1RD82"/>
<name>A0A0K1RD82_9CORY</name>
<proteinExistence type="predicted"/>